<protein>
    <submittedName>
        <fullName evidence="5">Electron transfer flavoprotein subunit alpha/FixB family protein</fullName>
    </submittedName>
</protein>
<dbReference type="PIRSF" id="PIRSF000089">
    <property type="entry name" value="Electra_flavoP_a"/>
    <property type="match status" value="1"/>
</dbReference>
<evidence type="ECO:0000259" key="3">
    <source>
        <dbReference type="Pfam" id="PF00766"/>
    </source>
</evidence>
<dbReference type="Pfam" id="PF01012">
    <property type="entry name" value="ETF"/>
    <property type="match status" value="1"/>
</dbReference>
<keyword evidence="2" id="KW-0285">Flavoprotein</keyword>
<evidence type="ECO:0000313" key="5">
    <source>
        <dbReference type="EMBL" id="HJG15313.1"/>
    </source>
</evidence>
<name>A0A921IBP5_9LACO</name>
<dbReference type="GO" id="GO:0033539">
    <property type="term" value="P:fatty acid beta-oxidation using acyl-CoA dehydrogenase"/>
    <property type="evidence" value="ECO:0007669"/>
    <property type="project" value="TreeGrafter"/>
</dbReference>
<dbReference type="Gene3D" id="3.40.50.620">
    <property type="entry name" value="HUPs"/>
    <property type="match status" value="1"/>
</dbReference>
<comment type="cofactor">
    <cofactor evidence="2">
        <name>FAD</name>
        <dbReference type="ChEBI" id="CHEBI:57692"/>
    </cofactor>
    <text evidence="2">Binds 1 FAD per dimer.</text>
</comment>
<dbReference type="Gene3D" id="3.40.50.1220">
    <property type="entry name" value="TPP-binding domain"/>
    <property type="match status" value="1"/>
</dbReference>
<dbReference type="GO" id="GO:0009055">
    <property type="term" value="F:electron transfer activity"/>
    <property type="evidence" value="ECO:0007669"/>
    <property type="project" value="InterPro"/>
</dbReference>
<reference evidence="5" key="1">
    <citation type="journal article" date="2021" name="PeerJ">
        <title>Extensive microbial diversity within the chicken gut microbiome revealed by metagenomics and culture.</title>
        <authorList>
            <person name="Gilroy R."/>
            <person name="Ravi A."/>
            <person name="Getino M."/>
            <person name="Pursley I."/>
            <person name="Horton D.L."/>
            <person name="Alikhan N.F."/>
            <person name="Baker D."/>
            <person name="Gharbi K."/>
            <person name="Hall N."/>
            <person name="Watson M."/>
            <person name="Adriaenssens E.M."/>
            <person name="Foster-Nyarko E."/>
            <person name="Jarju S."/>
            <person name="Secka A."/>
            <person name="Antonio M."/>
            <person name="Oren A."/>
            <person name="Chaudhuri R.R."/>
            <person name="La Ragione R."/>
            <person name="Hildebrand F."/>
            <person name="Pallen M.J."/>
        </authorList>
    </citation>
    <scope>NUCLEOTIDE SEQUENCE</scope>
    <source>
        <strain evidence="5">CHK189-29639</strain>
    </source>
</reference>
<evidence type="ECO:0000256" key="2">
    <source>
        <dbReference type="PIRSR" id="PIRSR000089-1"/>
    </source>
</evidence>
<dbReference type="SUPFAM" id="SSF52467">
    <property type="entry name" value="DHS-like NAD/FAD-binding domain"/>
    <property type="match status" value="1"/>
</dbReference>
<dbReference type="AlphaFoldDB" id="A0A921IBP5"/>
<evidence type="ECO:0000256" key="1">
    <source>
        <dbReference type="ARBA" id="ARBA00005817"/>
    </source>
</evidence>
<dbReference type="PANTHER" id="PTHR43153:SF1">
    <property type="entry name" value="ELECTRON TRANSFER FLAVOPROTEIN SUBUNIT ALPHA, MITOCHONDRIAL"/>
    <property type="match status" value="1"/>
</dbReference>
<dbReference type="Proteomes" id="UP000759256">
    <property type="component" value="Unassembled WGS sequence"/>
</dbReference>
<proteinExistence type="inferred from homology"/>
<dbReference type="InterPro" id="IPR001308">
    <property type="entry name" value="ETF_a/FixB"/>
</dbReference>
<feature type="domain" description="Electron transfer flavoprotein alpha/beta-subunit N-terminal" evidence="4">
    <location>
        <begin position="38"/>
        <end position="170"/>
    </location>
</feature>
<comment type="similarity">
    <text evidence="1">Belongs to the ETF alpha-subunit/FixB family.</text>
</comment>
<dbReference type="SUPFAM" id="SSF52402">
    <property type="entry name" value="Adenine nucleotide alpha hydrolases-like"/>
    <property type="match status" value="1"/>
</dbReference>
<dbReference type="Pfam" id="PF00766">
    <property type="entry name" value="ETF_alpha"/>
    <property type="match status" value="1"/>
</dbReference>
<reference evidence="5" key="2">
    <citation type="submission" date="2021-09" db="EMBL/GenBank/DDBJ databases">
        <authorList>
            <person name="Gilroy R."/>
        </authorList>
    </citation>
    <scope>NUCLEOTIDE SEQUENCE</scope>
    <source>
        <strain evidence="5">CHK189-29639</strain>
    </source>
</reference>
<dbReference type="InterPro" id="IPR029035">
    <property type="entry name" value="DHS-like_NAD/FAD-binding_dom"/>
</dbReference>
<dbReference type="InterPro" id="IPR014730">
    <property type="entry name" value="ETF_a/b_N"/>
</dbReference>
<dbReference type="InterPro" id="IPR014729">
    <property type="entry name" value="Rossmann-like_a/b/a_fold"/>
</dbReference>
<dbReference type="PANTHER" id="PTHR43153">
    <property type="entry name" value="ELECTRON TRANSFER FLAVOPROTEIN ALPHA"/>
    <property type="match status" value="1"/>
</dbReference>
<accession>A0A921IBP5</accession>
<feature type="domain" description="Electron transfer flavoprotein alpha subunit C-terminal" evidence="3">
    <location>
        <begin position="188"/>
        <end position="267"/>
    </location>
</feature>
<comment type="caution">
    <text evidence="5">The sequence shown here is derived from an EMBL/GenBank/DDBJ whole genome shotgun (WGS) entry which is preliminary data.</text>
</comment>
<evidence type="ECO:0000259" key="4">
    <source>
        <dbReference type="Pfam" id="PF01012"/>
    </source>
</evidence>
<sequence>MKSVYYIQVEDKEIDEGNNIGTLAGLKGKLSNSLYTLVFTNHAKEIREKYSKTGVTTTIYENKQYSLTDYSDVVNTVVSLLSNKEDYLIVLDDSDWGNALGNRIAASLDVPILPHIEDLSGDSVITASRHVADTRAIRDSTLRTPAVVTVSFNGILADQKEADVTVEQLNLQDKKIGKYIADTNSDNDLAYAKVVVAGGKGLQEAENFKPLKELATKLNASVGATKAVTDLGWIEKNKMIGISNLTVKPDVYYAFGIAGAVQHTSGMDKSKHIIAVNTDRTAPIFKLAQYGIVGDANKVIDGLINLL</sequence>
<organism evidence="5 6">
    <name type="scientific">Ligilactobacillus salivarius</name>
    <dbReference type="NCBI Taxonomy" id="1624"/>
    <lineage>
        <taxon>Bacteria</taxon>
        <taxon>Bacillati</taxon>
        <taxon>Bacillota</taxon>
        <taxon>Bacilli</taxon>
        <taxon>Lactobacillales</taxon>
        <taxon>Lactobacillaceae</taxon>
        <taxon>Ligilactobacillus</taxon>
    </lineage>
</organism>
<gene>
    <name evidence="5" type="ORF">K8V06_04125</name>
</gene>
<dbReference type="EMBL" id="DYVK01000041">
    <property type="protein sequence ID" value="HJG15313.1"/>
    <property type="molecule type" value="Genomic_DNA"/>
</dbReference>
<keyword evidence="2" id="KW-0274">FAD</keyword>
<dbReference type="GO" id="GO:0050660">
    <property type="term" value="F:flavin adenine dinucleotide binding"/>
    <property type="evidence" value="ECO:0007669"/>
    <property type="project" value="InterPro"/>
</dbReference>
<evidence type="ECO:0000313" key="6">
    <source>
        <dbReference type="Proteomes" id="UP000759256"/>
    </source>
</evidence>
<feature type="binding site" evidence="2">
    <location>
        <begin position="256"/>
        <end position="263"/>
    </location>
    <ligand>
        <name>FAD</name>
        <dbReference type="ChEBI" id="CHEBI:57692"/>
    </ligand>
</feature>
<dbReference type="InterPro" id="IPR014731">
    <property type="entry name" value="ETF_asu_C"/>
</dbReference>
<feature type="binding site" evidence="2">
    <location>
        <position position="277"/>
    </location>
    <ligand>
        <name>FAD</name>
        <dbReference type="ChEBI" id="CHEBI:57692"/>
    </ligand>
</feature>